<organism evidence="8 9">
    <name type="scientific">Amycolatopsis orientalis</name>
    <name type="common">Nocardia orientalis</name>
    <dbReference type="NCBI Taxonomy" id="31958"/>
    <lineage>
        <taxon>Bacteria</taxon>
        <taxon>Bacillati</taxon>
        <taxon>Actinomycetota</taxon>
        <taxon>Actinomycetes</taxon>
        <taxon>Pseudonocardiales</taxon>
        <taxon>Pseudonocardiaceae</taxon>
        <taxon>Amycolatopsis</taxon>
    </lineage>
</organism>
<comment type="cofactor">
    <cofactor evidence="6">
        <name>FMN</name>
        <dbReference type="ChEBI" id="CHEBI:58210"/>
    </cofactor>
    <text evidence="6">Binds 1 FMN per subunit.</text>
</comment>
<dbReference type="Proteomes" id="UP000093695">
    <property type="component" value="Chromosome"/>
</dbReference>
<accession>A0A193BW45</accession>
<feature type="binding site" evidence="6">
    <location>
        <position position="10"/>
    </location>
    <ligand>
        <name>FMN</name>
        <dbReference type="ChEBI" id="CHEBI:58210"/>
    </ligand>
</feature>
<keyword evidence="2 6" id="KW-0288">FMN</keyword>
<evidence type="ECO:0000259" key="7">
    <source>
        <dbReference type="Pfam" id="PF02525"/>
    </source>
</evidence>
<proteinExistence type="inferred from homology"/>
<evidence type="ECO:0000256" key="1">
    <source>
        <dbReference type="ARBA" id="ARBA00022630"/>
    </source>
</evidence>
<dbReference type="SUPFAM" id="SSF52218">
    <property type="entry name" value="Flavoproteins"/>
    <property type="match status" value="1"/>
</dbReference>
<comment type="function">
    <text evidence="6">Quinone reductase that provides resistance to thiol-specific stress caused by electrophilic quinones.</text>
</comment>
<feature type="binding site" evidence="6">
    <location>
        <begin position="107"/>
        <end position="110"/>
    </location>
    <ligand>
        <name>FMN</name>
        <dbReference type="ChEBI" id="CHEBI:58210"/>
    </ligand>
</feature>
<dbReference type="GO" id="GO:0009055">
    <property type="term" value="F:electron transfer activity"/>
    <property type="evidence" value="ECO:0007669"/>
    <property type="project" value="UniProtKB-UniRule"/>
</dbReference>
<keyword evidence="9" id="KW-1185">Reference proteome</keyword>
<dbReference type="EC" id="1.6.5.-" evidence="6"/>
<protein>
    <recommendedName>
        <fullName evidence="6">FMN dependent NADH:quinone oxidoreductase</fullName>
        <ecNumber evidence="6">1.6.5.-</ecNumber>
    </recommendedName>
    <alternativeName>
        <fullName evidence="6">Azo-dye reductase</fullName>
    </alternativeName>
    <alternativeName>
        <fullName evidence="6">FMN-dependent NADH-azo compound oxidoreductase</fullName>
    </alternativeName>
    <alternativeName>
        <fullName evidence="6">FMN-dependent NADH-azoreductase</fullName>
        <ecNumber evidence="6">1.7.1.17</ecNumber>
    </alternativeName>
</protein>
<dbReference type="InterPro" id="IPR050104">
    <property type="entry name" value="FMN-dep_NADH:Q_OxRdtase_AzoR1"/>
</dbReference>
<dbReference type="InterPro" id="IPR023048">
    <property type="entry name" value="NADH:quinone_OxRdtase_FMN_depd"/>
</dbReference>
<reference evidence="8 9" key="1">
    <citation type="journal article" date="2015" name="Genome Announc.">
        <title>Draft Genome Sequence of Norvancomycin-Producing Strain Amycolatopsis orientalis CPCC200066.</title>
        <authorList>
            <person name="Lei X."/>
            <person name="Yuan F."/>
            <person name="Shi Y."/>
            <person name="Li X."/>
            <person name="Wang L."/>
            <person name="Hong B."/>
        </authorList>
    </citation>
    <scope>NUCLEOTIDE SEQUENCE [LARGE SCALE GENOMIC DNA]</scope>
    <source>
        <strain evidence="8 9">B-37</strain>
    </source>
</reference>
<dbReference type="RefSeq" id="WP_044854240.1">
    <property type="nucleotide sequence ID" value="NZ_CP016174.1"/>
</dbReference>
<dbReference type="AlphaFoldDB" id="A0A193BW45"/>
<dbReference type="KEGG" id="aori:SD37_12875"/>
<comment type="catalytic activity">
    <reaction evidence="5">
        <text>N,N-dimethyl-1,4-phenylenediamine + anthranilate + 2 NAD(+) = 2-(4-dimethylaminophenyl)diazenylbenzoate + 2 NADH + 2 H(+)</text>
        <dbReference type="Rhea" id="RHEA:55872"/>
        <dbReference type="ChEBI" id="CHEBI:15378"/>
        <dbReference type="ChEBI" id="CHEBI:15783"/>
        <dbReference type="ChEBI" id="CHEBI:16567"/>
        <dbReference type="ChEBI" id="CHEBI:57540"/>
        <dbReference type="ChEBI" id="CHEBI:57945"/>
        <dbReference type="ChEBI" id="CHEBI:71579"/>
        <dbReference type="EC" id="1.7.1.17"/>
    </reaction>
    <physiologicalReaction direction="right-to-left" evidence="5">
        <dbReference type="Rhea" id="RHEA:55874"/>
    </physiologicalReaction>
</comment>
<dbReference type="EMBL" id="CP016174">
    <property type="protein sequence ID" value="ANN16456.1"/>
    <property type="molecule type" value="Genomic_DNA"/>
</dbReference>
<comment type="subunit">
    <text evidence="6">Homodimer.</text>
</comment>
<dbReference type="GO" id="GO:0016655">
    <property type="term" value="F:oxidoreductase activity, acting on NAD(P)H, quinone or similar compound as acceptor"/>
    <property type="evidence" value="ECO:0007669"/>
    <property type="project" value="InterPro"/>
</dbReference>
<dbReference type="PANTHER" id="PTHR43741:SF4">
    <property type="entry name" value="FMN-DEPENDENT NADH:QUINONE OXIDOREDUCTASE"/>
    <property type="match status" value="1"/>
</dbReference>
<name>A0A193BW45_AMYOR</name>
<sequence length="218" mass="23794">MSHLLHLDSSARSASFSRELSARFAEVWRAAHPGAGYTYRDLAAEPVPPIGQAWTEICDALLQAGITDPDGYASVVKTPEQREAWAVIEPLLAELLAADVVLIGAPMYNFSIPATLKLWIDQVTFPKMSLPGKAFVVAGARGGTYLPGTPREPVDHHERYLRDFFAGHYDVRDVTFLHSELTNALVDPRLSPRDSDRIASREQALLGAEKLASTGTAV</sequence>
<dbReference type="GO" id="GO:0010181">
    <property type="term" value="F:FMN binding"/>
    <property type="evidence" value="ECO:0007669"/>
    <property type="project" value="UniProtKB-UniRule"/>
</dbReference>
<evidence type="ECO:0000313" key="8">
    <source>
        <dbReference type="EMBL" id="ANN16456.1"/>
    </source>
</evidence>
<keyword evidence="3 6" id="KW-0560">Oxidoreductase</keyword>
<dbReference type="HAMAP" id="MF_01216">
    <property type="entry name" value="Azoreductase_type1"/>
    <property type="match status" value="1"/>
</dbReference>
<keyword evidence="4 6" id="KW-0520">NAD</keyword>
<evidence type="ECO:0000256" key="4">
    <source>
        <dbReference type="ARBA" id="ARBA00023027"/>
    </source>
</evidence>
<comment type="caution">
    <text evidence="6">Lacks conserved residue(s) required for the propagation of feature annotation.</text>
</comment>
<comment type="similarity">
    <text evidence="6">Belongs to the azoreductase type 1 family.</text>
</comment>
<keyword evidence="1 6" id="KW-0285">Flavoprotein</keyword>
<dbReference type="InterPro" id="IPR003680">
    <property type="entry name" value="Flavodoxin_fold"/>
</dbReference>
<evidence type="ECO:0000256" key="3">
    <source>
        <dbReference type="ARBA" id="ARBA00023002"/>
    </source>
</evidence>
<dbReference type="Pfam" id="PF02525">
    <property type="entry name" value="Flavodoxin_2"/>
    <property type="match status" value="1"/>
</dbReference>
<dbReference type="STRING" id="31958.SD37_12875"/>
<feature type="domain" description="Flavodoxin-like fold" evidence="7">
    <location>
        <begin position="3"/>
        <end position="183"/>
    </location>
</feature>
<gene>
    <name evidence="6" type="primary">azoR</name>
    <name evidence="8" type="ORF">SD37_12875</name>
</gene>
<evidence type="ECO:0000256" key="6">
    <source>
        <dbReference type="HAMAP-Rule" id="MF_01216"/>
    </source>
</evidence>
<dbReference type="Gene3D" id="3.40.50.360">
    <property type="match status" value="1"/>
</dbReference>
<comment type="function">
    <text evidence="6">Also exhibits azoreductase activity. Catalyzes the reductive cleavage of the azo bond in aromatic azo compounds to the corresponding amines.</text>
</comment>
<comment type="catalytic activity">
    <reaction evidence="6">
        <text>2 a quinone + NADH + H(+) = 2 a 1,4-benzosemiquinone + NAD(+)</text>
        <dbReference type="Rhea" id="RHEA:65952"/>
        <dbReference type="ChEBI" id="CHEBI:15378"/>
        <dbReference type="ChEBI" id="CHEBI:57540"/>
        <dbReference type="ChEBI" id="CHEBI:57945"/>
        <dbReference type="ChEBI" id="CHEBI:132124"/>
        <dbReference type="ChEBI" id="CHEBI:134225"/>
    </reaction>
</comment>
<dbReference type="PANTHER" id="PTHR43741">
    <property type="entry name" value="FMN-DEPENDENT NADH-AZOREDUCTASE 1"/>
    <property type="match status" value="1"/>
</dbReference>
<dbReference type="eggNOG" id="COG1182">
    <property type="taxonomic scope" value="Bacteria"/>
</dbReference>
<evidence type="ECO:0000256" key="5">
    <source>
        <dbReference type="ARBA" id="ARBA00048542"/>
    </source>
</evidence>
<dbReference type="InterPro" id="IPR029039">
    <property type="entry name" value="Flavoprotein-like_sf"/>
</dbReference>
<feature type="binding site" evidence="6">
    <location>
        <begin position="15"/>
        <end position="17"/>
    </location>
    <ligand>
        <name>FMN</name>
        <dbReference type="ChEBI" id="CHEBI:58210"/>
    </ligand>
</feature>
<dbReference type="EC" id="1.7.1.17" evidence="6"/>
<evidence type="ECO:0000313" key="9">
    <source>
        <dbReference type="Proteomes" id="UP000093695"/>
    </source>
</evidence>
<evidence type="ECO:0000256" key="2">
    <source>
        <dbReference type="ARBA" id="ARBA00022643"/>
    </source>
</evidence>
<dbReference type="GO" id="GO:0016652">
    <property type="term" value="F:oxidoreductase activity, acting on NAD(P)H as acceptor"/>
    <property type="evidence" value="ECO:0007669"/>
    <property type="project" value="UniProtKB-UniRule"/>
</dbReference>